<proteinExistence type="predicted"/>
<name>A0A0K2AKG8_STRA7</name>
<sequence length="70" mass="7453">MPGGTGTDSLSRSLQPFPRVTHITTAARGMPDFCPISELDAPAAPRFHKGLEPQGAVENFSGRLLSVVDF</sequence>
<dbReference type="Proteomes" id="UP000061018">
    <property type="component" value="Chromosome"/>
</dbReference>
<evidence type="ECO:0000313" key="2">
    <source>
        <dbReference type="Proteomes" id="UP000061018"/>
    </source>
</evidence>
<accession>A0A0K2AKG8</accession>
<dbReference type="KEGG" id="samb:SAM23877_0440"/>
<organism evidence="1 2">
    <name type="scientific">Streptomyces ambofaciens (strain ATCC 23877 / 3486 / DSM 40053 / JCM 4204 / NBRC 12836 / NRRL B-2516)</name>
    <dbReference type="NCBI Taxonomy" id="278992"/>
    <lineage>
        <taxon>Bacteria</taxon>
        <taxon>Bacillati</taxon>
        <taxon>Actinomycetota</taxon>
        <taxon>Actinomycetes</taxon>
        <taxon>Kitasatosporales</taxon>
        <taxon>Streptomycetaceae</taxon>
        <taxon>Streptomyces</taxon>
    </lineage>
</organism>
<evidence type="ECO:0000313" key="1">
    <source>
        <dbReference type="EMBL" id="AKZ53489.1"/>
    </source>
</evidence>
<dbReference type="EMBL" id="CP012382">
    <property type="protein sequence ID" value="AKZ53489.1"/>
    <property type="molecule type" value="Genomic_DNA"/>
</dbReference>
<protein>
    <submittedName>
        <fullName evidence="1">Uncharacterized protein</fullName>
    </submittedName>
</protein>
<gene>
    <name evidence="1" type="ORF">SAM23877_0440</name>
</gene>
<dbReference type="AlphaFoldDB" id="A0A0K2AKG8"/>
<reference evidence="2" key="1">
    <citation type="journal article" date="2015" name="J. Biotechnol.">
        <title>Complete genome sequence of Streptomyces ambofaciens ATCC 23877, the spiramycin producer.</title>
        <authorList>
            <person name="Thibessard A."/>
            <person name="Haas D."/>
            <person name="Gerbaud C."/>
            <person name="Aigle B."/>
            <person name="Lautru S."/>
            <person name="Pernodet J.L."/>
            <person name="Leblond P."/>
        </authorList>
    </citation>
    <scope>NUCLEOTIDE SEQUENCE [LARGE SCALE GENOMIC DNA]</scope>
    <source>
        <strain evidence="2">ATCC 23877 / 3486 / DSM 40053 / JCM 4204 / NBRC 12836 / NRRL B-2516</strain>
    </source>
</reference>